<evidence type="ECO:0000256" key="2">
    <source>
        <dbReference type="SAM" id="Phobius"/>
    </source>
</evidence>
<feature type="compositionally biased region" description="Low complexity" evidence="1">
    <location>
        <begin position="462"/>
        <end position="473"/>
    </location>
</feature>
<keyword evidence="2" id="KW-0472">Membrane</keyword>
<feature type="transmembrane region" description="Helical" evidence="2">
    <location>
        <begin position="1708"/>
        <end position="1726"/>
    </location>
</feature>
<protein>
    <submittedName>
        <fullName evidence="3">Retrovirus-related Pol polyprotein from transposon RE2 (Retro element 2) (AtRE2)</fullName>
    </submittedName>
</protein>
<evidence type="ECO:0000313" key="4">
    <source>
        <dbReference type="Proteomes" id="UP001642464"/>
    </source>
</evidence>
<feature type="compositionally biased region" description="Basic and acidic residues" evidence="1">
    <location>
        <begin position="966"/>
        <end position="976"/>
    </location>
</feature>
<dbReference type="PROSITE" id="PS00141">
    <property type="entry name" value="ASP_PROTEASE"/>
    <property type="match status" value="1"/>
</dbReference>
<feature type="transmembrane region" description="Helical" evidence="2">
    <location>
        <begin position="1655"/>
        <end position="1673"/>
    </location>
</feature>
<feature type="compositionally biased region" description="Acidic residues" evidence="1">
    <location>
        <begin position="940"/>
        <end position="952"/>
    </location>
</feature>
<organism evidence="3 4">
    <name type="scientific">Durusdinium trenchii</name>
    <dbReference type="NCBI Taxonomy" id="1381693"/>
    <lineage>
        <taxon>Eukaryota</taxon>
        <taxon>Sar</taxon>
        <taxon>Alveolata</taxon>
        <taxon>Dinophyceae</taxon>
        <taxon>Suessiales</taxon>
        <taxon>Symbiodiniaceae</taxon>
        <taxon>Durusdinium</taxon>
    </lineage>
</organism>
<dbReference type="EMBL" id="CAXAMM010039243">
    <property type="protein sequence ID" value="CAK9085108.1"/>
    <property type="molecule type" value="Genomic_DNA"/>
</dbReference>
<reference evidence="3 4" key="1">
    <citation type="submission" date="2024-02" db="EMBL/GenBank/DDBJ databases">
        <authorList>
            <person name="Chen Y."/>
            <person name="Shah S."/>
            <person name="Dougan E. K."/>
            <person name="Thang M."/>
            <person name="Chan C."/>
        </authorList>
    </citation>
    <scope>NUCLEOTIDE SEQUENCE [LARGE SCALE GENOMIC DNA]</scope>
</reference>
<feature type="region of interest" description="Disordered" evidence="1">
    <location>
        <begin position="1886"/>
        <end position="1971"/>
    </location>
</feature>
<sequence length="1971" mass="220277">MAQQGAGQLNVTELVARMTQAAEAASEAAKATAAAVQARQGNEFTTATSPDAHSESATTQRVNRVEHINNINDILIERTSTAAPSYFFDLSFDSFEEMSNVRAVFQESDDLASCSITSDASLSGDFDHFFQKTMQMPCSEPGTEWYNLSSLQCLDDEDHCEKLSFDLFSLHEYECESERSGFHFARGDLEWKPQVRRHVHFEEWCRVLTVSSETVCARVDTCNELHEIVLDSGSDATLIPSGLQHCGWIAPVQESQLRDAQGGPIRTQGVRDIELVFTAVDGAEVVMRERCHVSDKIDMPLISYGKLLKNGWNISNELDGNFLSHSCGARIPVSFKHNSLIVHGRVRAIHQQVTCIPVDIPSTWRFMPLGWTSTVKGQPLCMSRAQIHVDPVPEYSLTDWPYRTTLVFCERDGWNMIECCAKLDKIGNRSALMGIKWTSALTLLTKDILSVEQLGLGLREPSLVEEPTSSSSKSETHQNRSPETMSKRPLEWNATSEQKAAKHSPGGAAEHPAGGASEGDKTIEEKSAEDPVLLQLDKSVIINGVNITETSTIKVLRAACKFLRISESGSKAKLWQRIISKLQTEQILANQEIAAQSLTDAIRVPVPAQSVESPSPEVIAAHNLTHTPYASWCPACLSAKGRPDQHSGDASHAAQRSMPCISFDLFYTGRSTGDDGEADQDKQVALAVFDSFSGAVHCIPVGSKSETKYMAKEISRFISFLGHEDIMLRCDNEPTMIAVQRMVKASYRHRCVVENPAIRDHADNSWVEGAVHRIRQTANVLLHHLHAKLGLVIKPSHPLFSWSLLHSSWLMNRFVVRGNTTAYELITGHNYHGKLCEFGSPVYAYIGDVIKQKGDPRWTKALFLTKSNVNDMNIVSIGGNLRLTRAVKMIKCDWKEHMALYSLLQTPTWQMEGTFGARMELTKPIRNKSGPPTALLADEAATDPDSDPEEPENILMTPPKIGEQLGELKDKQQKDPEELDPLANQPVSPAPSRPLLPAAFTPNLEPVDAEMSGASTHQIPDLLEEPDAKRLRSRRAEEDLPHEDEELFEPFMNSSLLDSADLEVIGSSNFDQENYDVYAQHFQESSSSEEKWEVDSSELWYPFTESEPQLSEQQMSYLDEIADRVEAQRLKNMNVLQDSDGFSGELDTSLSAKFVRTWRKKMLDGVPMYLRRSRLCAREFNFMEYRTDVYSPSSTTNVVKLLPCLAMSNSFVPGGCLGSLDITDAYLQVPQLKPRIVRVQGTELSFVILKCLPGQRDAAKLWYLFFTDALKRLLGATVCLEQPALVKCGNNAVLLLHVDDVLFYGNEQWISSVMIPALKSEFKMSCQYVTRRDGGSFEFLKRLHVLEPGYASLKIFPERKHARALFERLSEINGRPPRISKTPSSAACAPHLDNTLLDADRAADFRSLVGLAMYLSQERYDLQHSVKSLASYLKEPTQGAWKALERLVGYVKGTEDMCLCMWPTVCGQQFMEKYHEFNPDHILEFLCPVDALICHVDNSAVRMLSQKMGVSRLKHIKGRLLWLQQKVSQREIEIRYVNTHANVADLNTKTHARDRHLSLLYMLGYVCGKERVGESAFLRKNAQLVVKQQLKDISRVICASDEYQDMYGPGVRTTSTPAMSMAKKVMRIMVLSSAFHFACGFEFEPSSNHLIDESFPALVCAISLFVLLGVMRVQKDRHKPRKRMIALSLVAMCLQGCESFEALSPAHVFSFIVSFMCILFGIWLCVNCRAVSSWMCGLFFGAKDVITKDNYVQTEGEFFSEPELTRHVELALQMQDALRGHNSESDDGVGSTISQSEDPDRFVRENYPAFPTLSDATEIMPEAPGVMWVTLQGAFDGGHRDRYRCFCEGFSHLAQPGESYFELRGQTLLSFTNPVAGSQREISTIPRSSVRGVADDTDAIDPVSEADEEDTENQSSLRRRFPSTSAAAPSSSNGVPEHWLEERLLMASRRARALPGDEPDSSDDDALMYTP</sequence>
<comment type="caution">
    <text evidence="3">The sequence shown here is derived from an EMBL/GenBank/DDBJ whole genome shotgun (WGS) entry which is preliminary data.</text>
</comment>
<accession>A0ABP0QA48</accession>
<proteinExistence type="predicted"/>
<feature type="transmembrane region" description="Helical" evidence="2">
    <location>
        <begin position="1685"/>
        <end position="1702"/>
    </location>
</feature>
<feature type="region of interest" description="Disordered" evidence="1">
    <location>
        <begin position="462"/>
        <end position="522"/>
    </location>
</feature>
<dbReference type="Proteomes" id="UP001642464">
    <property type="component" value="Unassembled WGS sequence"/>
</dbReference>
<evidence type="ECO:0000313" key="3">
    <source>
        <dbReference type="EMBL" id="CAK9085108.1"/>
    </source>
</evidence>
<feature type="compositionally biased region" description="Low complexity" evidence="1">
    <location>
        <begin position="503"/>
        <end position="515"/>
    </location>
</feature>
<keyword evidence="2" id="KW-0812">Transmembrane</keyword>
<dbReference type="InterPro" id="IPR001969">
    <property type="entry name" value="Aspartic_peptidase_AS"/>
</dbReference>
<keyword evidence="2" id="KW-1133">Transmembrane helix</keyword>
<evidence type="ECO:0000256" key="1">
    <source>
        <dbReference type="SAM" id="MobiDB-lite"/>
    </source>
</evidence>
<gene>
    <name evidence="3" type="ORF">SCF082_LOCUS40327</name>
</gene>
<feature type="compositionally biased region" description="Low complexity" evidence="1">
    <location>
        <begin position="1922"/>
        <end position="1932"/>
    </location>
</feature>
<name>A0ABP0QA48_9DINO</name>
<feature type="compositionally biased region" description="Basic and acidic residues" evidence="1">
    <location>
        <begin position="474"/>
        <end position="490"/>
    </location>
</feature>
<feature type="region of interest" description="Disordered" evidence="1">
    <location>
        <begin position="924"/>
        <end position="1040"/>
    </location>
</feature>
<keyword evidence="4" id="KW-1185">Reference proteome</keyword>
<feature type="compositionally biased region" description="Basic and acidic residues" evidence="1">
    <location>
        <begin position="1026"/>
        <end position="1039"/>
    </location>
</feature>
<feature type="compositionally biased region" description="Acidic residues" evidence="1">
    <location>
        <begin position="1895"/>
        <end position="1912"/>
    </location>
</feature>
<feature type="compositionally biased region" description="Acidic residues" evidence="1">
    <location>
        <begin position="1957"/>
        <end position="1971"/>
    </location>
</feature>